<accession>A0A6C0I702</accession>
<dbReference type="AlphaFoldDB" id="A0A6C0I702"/>
<reference evidence="1" key="1">
    <citation type="journal article" date="2020" name="Nature">
        <title>Giant virus diversity and host interactions through global metagenomics.</title>
        <authorList>
            <person name="Schulz F."/>
            <person name="Roux S."/>
            <person name="Paez-Espino D."/>
            <person name="Jungbluth S."/>
            <person name="Walsh D.A."/>
            <person name="Denef V.J."/>
            <person name="McMahon K.D."/>
            <person name="Konstantinidis K.T."/>
            <person name="Eloe-Fadrosh E.A."/>
            <person name="Kyrpides N.C."/>
            <person name="Woyke T."/>
        </authorList>
    </citation>
    <scope>NUCLEOTIDE SEQUENCE</scope>
    <source>
        <strain evidence="1">GVMAG-M-3300023184-51</strain>
    </source>
</reference>
<name>A0A6C0I702_9ZZZZ</name>
<proteinExistence type="predicted"/>
<dbReference type="EMBL" id="MN740123">
    <property type="protein sequence ID" value="QHT88798.1"/>
    <property type="molecule type" value="Genomic_DNA"/>
</dbReference>
<protein>
    <submittedName>
        <fullName evidence="1">Uncharacterized protein</fullName>
    </submittedName>
</protein>
<organism evidence="1">
    <name type="scientific">viral metagenome</name>
    <dbReference type="NCBI Taxonomy" id="1070528"/>
    <lineage>
        <taxon>unclassified sequences</taxon>
        <taxon>metagenomes</taxon>
        <taxon>organismal metagenomes</taxon>
    </lineage>
</organism>
<evidence type="ECO:0000313" key="1">
    <source>
        <dbReference type="EMBL" id="QHT88798.1"/>
    </source>
</evidence>
<sequence>MYKKYFNKYGNFSHILNIEIDESLTEDEKNIILYDIFNLINEKHIKKYILNNIDVSIKWRVYDNTDLLHYYTDGAGIFADRAINEHTKLLLNDINKIKNSDKFKIYLSKPLTKSICIM</sequence>